<feature type="transmembrane region" description="Helical" evidence="1">
    <location>
        <begin position="191"/>
        <end position="212"/>
    </location>
</feature>
<dbReference type="Proteomes" id="UP001437460">
    <property type="component" value="Unassembled WGS sequence"/>
</dbReference>
<feature type="transmembrane region" description="Helical" evidence="1">
    <location>
        <begin position="334"/>
        <end position="352"/>
    </location>
</feature>
<comment type="caution">
    <text evidence="2">The sequence shown here is derived from an EMBL/GenBank/DDBJ whole genome shotgun (WGS) entry which is preliminary data.</text>
</comment>
<feature type="transmembrane region" description="Helical" evidence="1">
    <location>
        <begin position="99"/>
        <end position="118"/>
    </location>
</feature>
<evidence type="ECO:0000256" key="1">
    <source>
        <dbReference type="SAM" id="Phobius"/>
    </source>
</evidence>
<feature type="transmembrane region" description="Helical" evidence="1">
    <location>
        <begin position="224"/>
        <end position="246"/>
    </location>
</feature>
<name>A0ABV1HMV5_9FIRM</name>
<keyword evidence="1" id="KW-0472">Membrane</keyword>
<sequence>MEKMEFSGKQKAEAMQYQWTKRADVWKTEALALILLTAFAFVINRHMEIKGLYMDDLYQWFCFNDNPFFAAVFTSGGTRFRALYNLVAWTEMKLFGTHVNWYVPFNIVLNSCLAYNLYRMAKRFSHSAYVGILCAVMFLMSRMSYYQIGQALGLMETMAMWMALGILYFLLEYLGETDETAANREFYLAAVLYFCVCLVHERYMVLLPLFYFSLLFKMSKSWKLWAAPTVGFALIQLLRFIFIGTISPPGTGGTDVADTLSVNSVLHFVLSQIAYIFGINAGPEHLNGQNFREAPLWVTILIALADLMIAMLVIAFIIRVLHKGKKMVPYLQKAFLFVAFIGACIVCSSVTIRVEMRWVYVSLAAALLFLSWMYGSLTEQMAKRGRWVQALPYLSLFTLYVLFMLPVEHYYRGLFPNLYYWADQEHYNALAEETYGQYGVGIFGKTIYIVGDKFEMDDFTQAEFFRVFDRLNREDCVKVVHIKDLRDIGLITDDMLVIQEDPENNRFQDITHAASMFKCRPIYGFYDDGWLDERASVQVMAGSTGEIHLSFHYPRDLTDDQWLTVYVDGEPKEYINFTEQNEECTIQVDPYQPVTLRFESNFYVPNALEKRGVTRLAVLLKMTAD</sequence>
<feature type="transmembrane region" description="Helical" evidence="1">
    <location>
        <begin position="358"/>
        <end position="375"/>
    </location>
</feature>
<feature type="transmembrane region" description="Helical" evidence="1">
    <location>
        <begin position="124"/>
        <end position="140"/>
    </location>
</feature>
<evidence type="ECO:0000313" key="2">
    <source>
        <dbReference type="EMBL" id="MEQ2563650.1"/>
    </source>
</evidence>
<keyword evidence="1" id="KW-1133">Transmembrane helix</keyword>
<accession>A0ABV1HMV5</accession>
<evidence type="ECO:0008006" key="4">
    <source>
        <dbReference type="Google" id="ProtNLM"/>
    </source>
</evidence>
<feature type="transmembrane region" description="Helical" evidence="1">
    <location>
        <begin position="387"/>
        <end position="407"/>
    </location>
</feature>
<feature type="transmembrane region" description="Helical" evidence="1">
    <location>
        <begin position="30"/>
        <end position="47"/>
    </location>
</feature>
<feature type="transmembrane region" description="Helical" evidence="1">
    <location>
        <begin position="152"/>
        <end position="171"/>
    </location>
</feature>
<organism evidence="2 3">
    <name type="scientific">Ventrimonas faecis</name>
    <dbReference type="NCBI Taxonomy" id="3133170"/>
    <lineage>
        <taxon>Bacteria</taxon>
        <taxon>Bacillati</taxon>
        <taxon>Bacillota</taxon>
        <taxon>Clostridia</taxon>
        <taxon>Lachnospirales</taxon>
        <taxon>Lachnospiraceae</taxon>
        <taxon>Ventrimonas</taxon>
    </lineage>
</organism>
<reference evidence="2 3" key="1">
    <citation type="submission" date="2024-03" db="EMBL/GenBank/DDBJ databases">
        <title>Human intestinal bacterial collection.</title>
        <authorList>
            <person name="Pauvert C."/>
            <person name="Hitch T.C.A."/>
            <person name="Clavel T."/>
        </authorList>
    </citation>
    <scope>NUCLEOTIDE SEQUENCE [LARGE SCALE GENOMIC DNA]</scope>
    <source>
        <strain evidence="2 3">CLA-AP-H27</strain>
    </source>
</reference>
<gene>
    <name evidence="2" type="ORF">WMO41_10840</name>
</gene>
<keyword evidence="1" id="KW-0812">Transmembrane</keyword>
<proteinExistence type="predicted"/>
<dbReference type="RefSeq" id="WP_349229766.1">
    <property type="nucleotide sequence ID" value="NZ_JBBMFJ010000022.1"/>
</dbReference>
<keyword evidence="3" id="KW-1185">Reference proteome</keyword>
<evidence type="ECO:0000313" key="3">
    <source>
        <dbReference type="Proteomes" id="UP001437460"/>
    </source>
</evidence>
<protein>
    <recommendedName>
        <fullName evidence="4">Glycosyltransferase RgtA/B/C/D-like domain-containing protein</fullName>
    </recommendedName>
</protein>
<feature type="transmembrane region" description="Helical" evidence="1">
    <location>
        <begin position="296"/>
        <end position="322"/>
    </location>
</feature>
<dbReference type="EMBL" id="JBBMFJ010000022">
    <property type="protein sequence ID" value="MEQ2563650.1"/>
    <property type="molecule type" value="Genomic_DNA"/>
</dbReference>